<reference evidence="3" key="1">
    <citation type="submission" date="2009-09" db="EMBL/GenBank/DDBJ databases">
        <authorList>
            <person name="Weinstock G."/>
            <person name="Sodergren E."/>
            <person name="Clifton S."/>
            <person name="Fulton L."/>
            <person name="Fulton B."/>
            <person name="Courtney L."/>
            <person name="Fronick C."/>
            <person name="Harrison M."/>
            <person name="Strong C."/>
            <person name="Farmer C."/>
            <person name="Delahaunty K."/>
            <person name="Markovic C."/>
            <person name="Hall O."/>
            <person name="Minx P."/>
            <person name="Tomlinson C."/>
            <person name="Mitreva M."/>
            <person name="Nelson J."/>
            <person name="Hou S."/>
            <person name="Wollam A."/>
            <person name="Pepin K.H."/>
            <person name="Johnson M."/>
            <person name="Bhonagiri V."/>
            <person name="Nash W.E."/>
            <person name="Warren W."/>
            <person name="Chinwalla A."/>
            <person name="Mardis E.R."/>
            <person name="Wilson R.K."/>
        </authorList>
    </citation>
    <scope>NUCLEOTIDE SEQUENCE [LARGE SCALE GENOMIC DNA]</scope>
    <source>
        <strain evidence="3">DSM 20544</strain>
    </source>
</reference>
<dbReference type="Proteomes" id="UP000003671">
    <property type="component" value="Unassembled WGS sequence"/>
</dbReference>
<evidence type="ECO:0000256" key="1">
    <source>
        <dbReference type="SAM" id="Phobius"/>
    </source>
</evidence>
<dbReference type="GO" id="GO:0000270">
    <property type="term" value="P:peptidoglycan metabolic process"/>
    <property type="evidence" value="ECO:0007669"/>
    <property type="project" value="TreeGrafter"/>
</dbReference>
<name>C9KL77_9FIRM</name>
<dbReference type="STRING" id="500635.MITSMUL_03976"/>
<dbReference type="PATRIC" id="fig|500635.8.peg.372"/>
<evidence type="ECO:0000313" key="3">
    <source>
        <dbReference type="EMBL" id="EEX69355.1"/>
    </source>
</evidence>
<dbReference type="GO" id="GO:0005886">
    <property type="term" value="C:plasma membrane"/>
    <property type="evidence" value="ECO:0007669"/>
    <property type="project" value="TreeGrafter"/>
</dbReference>
<organism evidence="3 4">
    <name type="scientific">Mitsuokella multacida DSM 20544</name>
    <dbReference type="NCBI Taxonomy" id="500635"/>
    <lineage>
        <taxon>Bacteria</taxon>
        <taxon>Bacillati</taxon>
        <taxon>Bacillota</taxon>
        <taxon>Negativicutes</taxon>
        <taxon>Selenomonadales</taxon>
        <taxon>Selenomonadaceae</taxon>
        <taxon>Mitsuokella</taxon>
    </lineage>
</organism>
<keyword evidence="1" id="KW-0472">Membrane</keyword>
<proteinExistence type="predicted"/>
<evidence type="ECO:0000313" key="4">
    <source>
        <dbReference type="Proteomes" id="UP000003671"/>
    </source>
</evidence>
<sequence length="266" mass="29582">MWMGFALYFFGGCDMVYLLKFGASWVLPPGIFILALFVLAWWLWKKRGEKRAAAVLFALTFAFYLLCTGLVAEKTMGWLESAYQPPERPAGDVIIMLGGGAYSDTPDVDGTGTLCASPASRLLTAVRLQRQLDVPILLSGGQVYEDTGAEAKIAKRVLMSLGVPEDKILTETRSINTSQNARFSAEILRENGLSHPILVTSAFHMKRSVLNFAKQGVAVEPFPTDYMVAHHPVFHYTKLRPQTEALLDNVTVLQETLRTFVTRYLE</sequence>
<dbReference type="eggNOG" id="COG1434">
    <property type="taxonomic scope" value="Bacteria"/>
</dbReference>
<dbReference type="Gene3D" id="3.40.50.620">
    <property type="entry name" value="HUPs"/>
    <property type="match status" value="1"/>
</dbReference>
<keyword evidence="1" id="KW-0812">Transmembrane</keyword>
<comment type="caution">
    <text evidence="3">The sequence shown here is derived from an EMBL/GenBank/DDBJ whole genome shotgun (WGS) entry which is preliminary data.</text>
</comment>
<dbReference type="EMBL" id="ABWK02000010">
    <property type="protein sequence ID" value="EEX69355.1"/>
    <property type="molecule type" value="Genomic_DNA"/>
</dbReference>
<keyword evidence="1" id="KW-1133">Transmembrane helix</keyword>
<keyword evidence="4" id="KW-1185">Reference proteome</keyword>
<accession>C9KL77</accession>
<dbReference type="InterPro" id="IPR014729">
    <property type="entry name" value="Rossmann-like_a/b/a_fold"/>
</dbReference>
<protein>
    <recommendedName>
        <fullName evidence="2">DUF218 domain-containing protein</fullName>
    </recommendedName>
</protein>
<dbReference type="InterPro" id="IPR003848">
    <property type="entry name" value="DUF218"/>
</dbReference>
<gene>
    <name evidence="3" type="ORF">MITSMUL_03976</name>
</gene>
<dbReference type="InterPro" id="IPR051599">
    <property type="entry name" value="Cell_Envelope_Assoc"/>
</dbReference>
<feature type="domain" description="DUF218" evidence="2">
    <location>
        <begin position="92"/>
        <end position="257"/>
    </location>
</feature>
<dbReference type="Pfam" id="PF02698">
    <property type="entry name" value="DUF218"/>
    <property type="match status" value="1"/>
</dbReference>
<feature type="transmembrane region" description="Helical" evidence="1">
    <location>
        <begin position="51"/>
        <end position="72"/>
    </location>
</feature>
<dbReference type="PANTHER" id="PTHR30336">
    <property type="entry name" value="INNER MEMBRANE PROTEIN, PROBABLE PERMEASE"/>
    <property type="match status" value="1"/>
</dbReference>
<dbReference type="GO" id="GO:0043164">
    <property type="term" value="P:Gram-negative-bacterium-type cell wall biogenesis"/>
    <property type="evidence" value="ECO:0007669"/>
    <property type="project" value="TreeGrafter"/>
</dbReference>
<feature type="transmembrane region" description="Helical" evidence="1">
    <location>
        <begin position="25"/>
        <end position="44"/>
    </location>
</feature>
<evidence type="ECO:0000259" key="2">
    <source>
        <dbReference type="Pfam" id="PF02698"/>
    </source>
</evidence>
<dbReference type="PANTHER" id="PTHR30336:SF4">
    <property type="entry name" value="ENVELOPE BIOGENESIS FACTOR ELYC"/>
    <property type="match status" value="1"/>
</dbReference>
<dbReference type="AlphaFoldDB" id="C9KL77"/>
<dbReference type="HOGENOM" id="CLU_053514_1_1_9"/>
<dbReference type="CDD" id="cd06259">
    <property type="entry name" value="YdcF-like"/>
    <property type="match status" value="1"/>
</dbReference>